<reference evidence="4" key="1">
    <citation type="submission" date="2022-11" db="UniProtKB">
        <authorList>
            <consortium name="WormBaseParasite"/>
        </authorList>
    </citation>
    <scope>IDENTIFICATION</scope>
</reference>
<keyword evidence="2" id="KW-0472">Membrane</keyword>
<evidence type="ECO:0000313" key="4">
    <source>
        <dbReference type="WBParaSite" id="PDA_v2.g19851.t1"/>
    </source>
</evidence>
<name>A0A914PMY6_9BILA</name>
<keyword evidence="3" id="KW-1185">Reference proteome</keyword>
<feature type="compositionally biased region" description="Basic and acidic residues" evidence="1">
    <location>
        <begin position="311"/>
        <end position="355"/>
    </location>
</feature>
<accession>A0A914PMY6</accession>
<keyword evidence="2" id="KW-0812">Transmembrane</keyword>
<keyword evidence="2" id="KW-1133">Transmembrane helix</keyword>
<feature type="transmembrane region" description="Helical" evidence="2">
    <location>
        <begin position="168"/>
        <end position="193"/>
    </location>
</feature>
<feature type="compositionally biased region" description="Low complexity" evidence="1">
    <location>
        <begin position="426"/>
        <end position="442"/>
    </location>
</feature>
<feature type="compositionally biased region" description="Basic and acidic residues" evidence="1">
    <location>
        <begin position="479"/>
        <end position="489"/>
    </location>
</feature>
<dbReference type="Proteomes" id="UP000887578">
    <property type="component" value="Unplaced"/>
</dbReference>
<evidence type="ECO:0000256" key="1">
    <source>
        <dbReference type="SAM" id="MobiDB-lite"/>
    </source>
</evidence>
<feature type="compositionally biased region" description="Low complexity" evidence="1">
    <location>
        <begin position="386"/>
        <end position="395"/>
    </location>
</feature>
<evidence type="ECO:0000256" key="2">
    <source>
        <dbReference type="SAM" id="Phobius"/>
    </source>
</evidence>
<protein>
    <submittedName>
        <fullName evidence="4">Uncharacterized protein</fullName>
    </submittedName>
</protein>
<feature type="compositionally biased region" description="Basic and acidic residues" evidence="1">
    <location>
        <begin position="450"/>
        <end position="459"/>
    </location>
</feature>
<sequence length="489" mass="54237">MDYIKEDGFKKSKSAKSSTLSLHISAYENKASDSFNGLKKCFKQNGYDLIKKKKIIVVSTSVIQNPFEFPRQRNDEIYMPEIAQFKASQQLLKNDAINCDGNLFFDKNKLGHREKLNPKNFLTLCSKCRVFPLPIFGDCTTMTSTMAPQSTTEAPEERILGIFNDAQAITFGILSVGLIVLIISVVLFFVCYVNKLEIEGEKESAQIAEPSSQLVSTVNQNSQELIQEGNQVQNDQKDGLPSSERLHYQPPPTNYEPLGQNDQLNLGPLNKPKKSPAPRNYETLGRTHLPGAPGVYEDVDLNSHIPFPPEGAREEETSASEKSEKTQKTSEKHQKDSEKSQRAKQQKVDISEHEVQPLLHNPDPEPTKAIGAPAAKDSYFAKTKKTTATTQAATKESGGSGSKEKTIKKASTTQNESDPRPHKTRTTQQDTKDTQATQQNTKETQATQQHTKESAETKTTKNTVGTMEESDDPAPAKPASEDLQSKEAF</sequence>
<proteinExistence type="predicted"/>
<dbReference type="AlphaFoldDB" id="A0A914PMY6"/>
<organism evidence="3 4">
    <name type="scientific">Panagrolaimus davidi</name>
    <dbReference type="NCBI Taxonomy" id="227884"/>
    <lineage>
        <taxon>Eukaryota</taxon>
        <taxon>Metazoa</taxon>
        <taxon>Ecdysozoa</taxon>
        <taxon>Nematoda</taxon>
        <taxon>Chromadorea</taxon>
        <taxon>Rhabditida</taxon>
        <taxon>Tylenchina</taxon>
        <taxon>Panagrolaimomorpha</taxon>
        <taxon>Panagrolaimoidea</taxon>
        <taxon>Panagrolaimidae</taxon>
        <taxon>Panagrolaimus</taxon>
    </lineage>
</organism>
<evidence type="ECO:0000313" key="3">
    <source>
        <dbReference type="Proteomes" id="UP000887578"/>
    </source>
</evidence>
<dbReference type="WBParaSite" id="PDA_v2.g19851.t1">
    <property type="protein sequence ID" value="PDA_v2.g19851.t1"/>
    <property type="gene ID" value="PDA_v2.g19851"/>
</dbReference>
<feature type="region of interest" description="Disordered" evidence="1">
    <location>
        <begin position="231"/>
        <end position="489"/>
    </location>
</feature>